<organism evidence="2 3">
    <name type="scientific">Rhodoferax antarcticus ANT.BR</name>
    <dbReference type="NCBI Taxonomy" id="1111071"/>
    <lineage>
        <taxon>Bacteria</taxon>
        <taxon>Pseudomonadati</taxon>
        <taxon>Pseudomonadota</taxon>
        <taxon>Betaproteobacteria</taxon>
        <taxon>Burkholderiales</taxon>
        <taxon>Comamonadaceae</taxon>
        <taxon>Rhodoferax</taxon>
    </lineage>
</organism>
<evidence type="ECO:0000259" key="1">
    <source>
        <dbReference type="PROSITE" id="PS50943"/>
    </source>
</evidence>
<evidence type="ECO:0000313" key="2">
    <source>
        <dbReference type="EMBL" id="OLP07099.1"/>
    </source>
</evidence>
<reference evidence="2 3" key="1">
    <citation type="submission" date="2017-01" db="EMBL/GenBank/DDBJ databases">
        <title>Genome sequence of Rhodoferax antarcticus ANT.BR, a psychrophilic purple nonsulfur bacterium from an Antarctic microbial mat.</title>
        <authorList>
            <person name="Baker J."/>
            <person name="Riester C."/>
            <person name="Skinner B."/>
            <person name="Newell A."/>
            <person name="Swingley W."/>
            <person name="Madigan M."/>
            <person name="Jung D."/>
            <person name="Asao M."/>
            <person name="Chen M."/>
            <person name="Loughlin P."/>
            <person name="Pan H."/>
            <person name="Lin S."/>
            <person name="Li N."/>
            <person name="Shaw J."/>
            <person name="Prado M."/>
            <person name="Sherman C."/>
            <person name="Li X."/>
            <person name="Tang J."/>
            <person name="Blankenship R."/>
            <person name="Zhao T."/>
            <person name="Touchman J."/>
            <person name="Sattley M."/>
        </authorList>
    </citation>
    <scope>NUCLEOTIDE SEQUENCE [LARGE SCALE GENOMIC DNA]</scope>
    <source>
        <strain evidence="2 3">ANT.BR</strain>
    </source>
</reference>
<dbReference type="EMBL" id="MSYM01000011">
    <property type="protein sequence ID" value="OLP07099.1"/>
    <property type="molecule type" value="Genomic_DNA"/>
</dbReference>
<dbReference type="InterPro" id="IPR001387">
    <property type="entry name" value="Cro/C1-type_HTH"/>
</dbReference>
<sequence length="106" mass="11729">MPLPVDRAIRKLGSDVSLARRRRHISQQSLAERIGASVSTIRRMEKGDSRVPIHFYARVMHLFGVLDGLSKLLDTAKDDIGLTLTDAQLPQRIRARSVKGDSPGAL</sequence>
<dbReference type="InterPro" id="IPR010982">
    <property type="entry name" value="Lambda_DNA-bd_dom_sf"/>
</dbReference>
<protein>
    <submittedName>
        <fullName evidence="2">Transcriptional regulator, XRE family</fullName>
    </submittedName>
</protein>
<dbReference type="Gene3D" id="1.10.260.40">
    <property type="entry name" value="lambda repressor-like DNA-binding domains"/>
    <property type="match status" value="1"/>
</dbReference>
<dbReference type="RefSeq" id="WP_075586213.1">
    <property type="nucleotide sequence ID" value="NZ_MSYM01000011.1"/>
</dbReference>
<evidence type="ECO:0000313" key="3">
    <source>
        <dbReference type="Proteomes" id="UP000185911"/>
    </source>
</evidence>
<dbReference type="Proteomes" id="UP000185911">
    <property type="component" value="Unassembled WGS sequence"/>
</dbReference>
<dbReference type="Pfam" id="PF13560">
    <property type="entry name" value="HTH_31"/>
    <property type="match status" value="1"/>
</dbReference>
<dbReference type="SUPFAM" id="SSF47413">
    <property type="entry name" value="lambda repressor-like DNA-binding domains"/>
    <property type="match status" value="1"/>
</dbReference>
<comment type="caution">
    <text evidence="2">The sequence shown here is derived from an EMBL/GenBank/DDBJ whole genome shotgun (WGS) entry which is preliminary data.</text>
</comment>
<dbReference type="AlphaFoldDB" id="A0A1Q8YGQ0"/>
<dbReference type="CDD" id="cd00093">
    <property type="entry name" value="HTH_XRE"/>
    <property type="match status" value="1"/>
</dbReference>
<dbReference type="STRING" id="81479.RA876_03595"/>
<gene>
    <name evidence="2" type="ORF">BLL52_1850</name>
</gene>
<accession>A0A1Q8YGQ0</accession>
<dbReference type="GO" id="GO:0003677">
    <property type="term" value="F:DNA binding"/>
    <property type="evidence" value="ECO:0007669"/>
    <property type="project" value="InterPro"/>
</dbReference>
<keyword evidence="3" id="KW-1185">Reference proteome</keyword>
<proteinExistence type="predicted"/>
<feature type="domain" description="HTH cro/C1-type" evidence="1">
    <location>
        <begin position="16"/>
        <end position="69"/>
    </location>
</feature>
<name>A0A1Q8YGQ0_9BURK</name>
<dbReference type="SMART" id="SM00530">
    <property type="entry name" value="HTH_XRE"/>
    <property type="match status" value="1"/>
</dbReference>
<dbReference type="PROSITE" id="PS50943">
    <property type="entry name" value="HTH_CROC1"/>
    <property type="match status" value="1"/>
</dbReference>